<organism evidence="4 5">
    <name type="scientific">Elysia chlorotica</name>
    <name type="common">Eastern emerald elysia</name>
    <name type="synonym">Sea slug</name>
    <dbReference type="NCBI Taxonomy" id="188477"/>
    <lineage>
        <taxon>Eukaryota</taxon>
        <taxon>Metazoa</taxon>
        <taxon>Spiralia</taxon>
        <taxon>Lophotrochozoa</taxon>
        <taxon>Mollusca</taxon>
        <taxon>Gastropoda</taxon>
        <taxon>Heterobranchia</taxon>
        <taxon>Euthyneura</taxon>
        <taxon>Panpulmonata</taxon>
        <taxon>Sacoglossa</taxon>
        <taxon>Placobranchoidea</taxon>
        <taxon>Plakobranchidae</taxon>
        <taxon>Elysia</taxon>
    </lineage>
</organism>
<dbReference type="AlphaFoldDB" id="A0A433SUM4"/>
<dbReference type="InterPro" id="IPR040342">
    <property type="entry name" value="DNAAF9"/>
</dbReference>
<dbReference type="InterPro" id="IPR058844">
    <property type="entry name" value="PB_DAAF9"/>
</dbReference>
<dbReference type="STRING" id="188477.A0A433SUM4"/>
<keyword evidence="5" id="KW-1185">Reference proteome</keyword>
<dbReference type="PANTHER" id="PTHR33664:SF1">
    <property type="entry name" value="DYNEIN AXONEMAL ASSEMBLY FACTOR 9"/>
    <property type="match status" value="1"/>
</dbReference>
<dbReference type="Proteomes" id="UP000271974">
    <property type="component" value="Unassembled WGS sequence"/>
</dbReference>
<evidence type="ECO:0000256" key="1">
    <source>
        <dbReference type="SAM" id="Phobius"/>
    </source>
</evidence>
<feature type="domain" description="DAAF9 N-terminal" evidence="2">
    <location>
        <begin position="9"/>
        <end position="216"/>
    </location>
</feature>
<dbReference type="OrthoDB" id="72033at2759"/>
<feature type="domain" description="DAAF9 pita-bread-like" evidence="3">
    <location>
        <begin position="221"/>
        <end position="349"/>
    </location>
</feature>
<protein>
    <submittedName>
        <fullName evidence="4">Uncharacterized protein</fullName>
    </submittedName>
</protein>
<keyword evidence="1" id="KW-0472">Membrane</keyword>
<dbReference type="PANTHER" id="PTHR33664">
    <property type="entry name" value="RCG26366"/>
    <property type="match status" value="1"/>
</dbReference>
<name>A0A433SUM4_ELYCH</name>
<feature type="non-terminal residue" evidence="4">
    <location>
        <position position="419"/>
    </location>
</feature>
<dbReference type="Pfam" id="PF23281">
    <property type="entry name" value="DAAF9_N"/>
    <property type="match status" value="1"/>
</dbReference>
<proteinExistence type="predicted"/>
<keyword evidence="1" id="KW-0812">Transmembrane</keyword>
<evidence type="ECO:0000313" key="4">
    <source>
        <dbReference type="EMBL" id="RUS73004.1"/>
    </source>
</evidence>
<dbReference type="Pfam" id="PF25203">
    <property type="entry name" value="PB_DAAF9"/>
    <property type="match status" value="1"/>
</dbReference>
<reference evidence="4 5" key="1">
    <citation type="submission" date="2019-01" db="EMBL/GenBank/DDBJ databases">
        <title>A draft genome assembly of the solar-powered sea slug Elysia chlorotica.</title>
        <authorList>
            <person name="Cai H."/>
            <person name="Li Q."/>
            <person name="Fang X."/>
            <person name="Li J."/>
            <person name="Curtis N.E."/>
            <person name="Altenburger A."/>
            <person name="Shibata T."/>
            <person name="Feng M."/>
            <person name="Maeda T."/>
            <person name="Schwartz J.A."/>
            <person name="Shigenobu S."/>
            <person name="Lundholm N."/>
            <person name="Nishiyama T."/>
            <person name="Yang H."/>
            <person name="Hasebe M."/>
            <person name="Li S."/>
            <person name="Pierce S.K."/>
            <person name="Wang J."/>
        </authorList>
    </citation>
    <scope>NUCLEOTIDE SEQUENCE [LARGE SCALE GENOMIC DNA]</scope>
    <source>
        <strain evidence="4">EC2010</strain>
        <tissue evidence="4">Whole organism of an adult</tissue>
    </source>
</reference>
<comment type="caution">
    <text evidence="4">The sequence shown here is derived from an EMBL/GenBank/DDBJ whole genome shotgun (WGS) entry which is preliminary data.</text>
</comment>
<keyword evidence="1" id="KW-1133">Transmembrane helix</keyword>
<evidence type="ECO:0000259" key="2">
    <source>
        <dbReference type="Pfam" id="PF23281"/>
    </source>
</evidence>
<feature type="transmembrane region" description="Helical" evidence="1">
    <location>
        <begin position="385"/>
        <end position="418"/>
    </location>
</feature>
<dbReference type="EMBL" id="RQTK01000987">
    <property type="protein sequence ID" value="RUS73004.1"/>
    <property type="molecule type" value="Genomic_DNA"/>
</dbReference>
<gene>
    <name evidence="4" type="ORF">EGW08_019236</name>
</gene>
<dbReference type="InterPro" id="IPR056498">
    <property type="entry name" value="DAAF9_N"/>
</dbReference>
<accession>A0A433SUM4</accession>
<evidence type="ECO:0000313" key="5">
    <source>
        <dbReference type="Proteomes" id="UP000271974"/>
    </source>
</evidence>
<sequence length="419" mass="48284">MSKTKLKVPSSARRHIKIEQFSQFVSASRLRQVQKLLSPENDCPQLDGILCISGIDSRYNDCMYELLNYLLFGFFDVRRNELESSGFAEEIIDDLMMLICRDHVEIYCNPVNYHYFLPYVSHWPSLQFHCLSENEYEGEEDDAAEEFKIKALISMVKDCKVLGIPFSGKGQNVKFNIMAIEKWPIIQAYALDDFGSGGFFTMNFEVSDISSKVHLLHEKQDPVTMEILLTENLPLMSRQWDNMMKSVQMSLDSSTAFISQKRASEPLQSYYNHGLVGHKRSSSKVPFVVFSPDTGRQLLSKVQKGEVLENPKDLVLKRETSSHMICQVVSPNNPLVCTRTYFFCPHAYPVDMGKFLQEDTYSVITYLFFILMHYHNVFWDDDFLIIYFCAFVCALYFFHLPVSFSLSLSVCLCLSVSLC</sequence>
<feature type="transmembrane region" description="Helical" evidence="1">
    <location>
        <begin position="361"/>
        <end position="379"/>
    </location>
</feature>
<evidence type="ECO:0000259" key="3">
    <source>
        <dbReference type="Pfam" id="PF25203"/>
    </source>
</evidence>